<gene>
    <name evidence="1" type="ORF">ERX40_07670</name>
</gene>
<organism evidence="1 2">
    <name type="scientific">Macrococcus carouselicus</name>
    <dbReference type="NCBI Taxonomy" id="69969"/>
    <lineage>
        <taxon>Bacteria</taxon>
        <taxon>Bacillati</taxon>
        <taxon>Bacillota</taxon>
        <taxon>Bacilli</taxon>
        <taxon>Bacillales</taxon>
        <taxon>Staphylococcaceae</taxon>
        <taxon>Macrococcus</taxon>
    </lineage>
</organism>
<dbReference type="Pfam" id="PF20207">
    <property type="entry name" value="DUF6568"/>
    <property type="match status" value="1"/>
</dbReference>
<reference evidence="1 2" key="1">
    <citation type="submission" date="2019-01" db="EMBL/GenBank/DDBJ databases">
        <title>Draft genome sequences of the type strains of six Macrococcus species.</title>
        <authorList>
            <person name="Mazhar S."/>
            <person name="Altermann E."/>
            <person name="Hill C."/>
            <person name="Mcauliffe O."/>
        </authorList>
    </citation>
    <scope>NUCLEOTIDE SEQUENCE [LARGE SCALE GENOMIC DNA]</scope>
    <source>
        <strain evidence="1 2">ATCC 51828</strain>
    </source>
</reference>
<dbReference type="AlphaFoldDB" id="A0A9Q8CKS3"/>
<dbReference type="InterPro" id="IPR036249">
    <property type="entry name" value="Thioredoxin-like_sf"/>
</dbReference>
<dbReference type="Proteomes" id="UP000295280">
    <property type="component" value="Unassembled WGS sequence"/>
</dbReference>
<proteinExistence type="predicted"/>
<dbReference type="OrthoDB" id="9792987at2"/>
<keyword evidence="2" id="KW-1185">Reference proteome</keyword>
<dbReference type="EMBL" id="SCWD01000002">
    <property type="protein sequence ID" value="TDM02424.1"/>
    <property type="molecule type" value="Genomic_DNA"/>
</dbReference>
<sequence length="139" mass="16387">MKKTFFISILSLLILISLSFLYLKNSEQKKITSYKEFEKVLTQKDEQAFIFIGRPSCDYCVVLKPLFYKAIQQTKFKGYELNTDSIKNKTDREKLEKLFAKLNIDSVPIIISNENPEKRYTGDSKLEKIVQFMEEKNHE</sequence>
<evidence type="ECO:0000313" key="2">
    <source>
        <dbReference type="Proteomes" id="UP000295280"/>
    </source>
</evidence>
<evidence type="ECO:0000313" key="1">
    <source>
        <dbReference type="EMBL" id="TDM02424.1"/>
    </source>
</evidence>
<dbReference type="Gene3D" id="3.40.30.10">
    <property type="entry name" value="Glutaredoxin"/>
    <property type="match status" value="1"/>
</dbReference>
<comment type="caution">
    <text evidence="1">The sequence shown here is derived from an EMBL/GenBank/DDBJ whole genome shotgun (WGS) entry which is preliminary data.</text>
</comment>
<accession>A0A9Q8CKS3</accession>
<name>A0A9Q8CKS3_9STAP</name>
<evidence type="ECO:0008006" key="3">
    <source>
        <dbReference type="Google" id="ProtNLM"/>
    </source>
</evidence>
<protein>
    <recommendedName>
        <fullName evidence="3">Thioredoxin</fullName>
    </recommendedName>
</protein>
<dbReference type="InterPro" id="IPR046698">
    <property type="entry name" value="PedC-like"/>
</dbReference>
<dbReference type="RefSeq" id="WP_133417907.1">
    <property type="nucleotide sequence ID" value="NZ_SCWD01000002.1"/>
</dbReference>
<dbReference type="SUPFAM" id="SSF52833">
    <property type="entry name" value="Thioredoxin-like"/>
    <property type="match status" value="1"/>
</dbReference>